<name>A0A2U1MCV9_ARTAN</name>
<dbReference type="Proteomes" id="UP000245207">
    <property type="component" value="Unassembled WGS sequence"/>
</dbReference>
<keyword evidence="4" id="KW-0539">Nucleus</keyword>
<dbReference type="InterPro" id="IPR011598">
    <property type="entry name" value="bHLH_dom"/>
</dbReference>
<dbReference type="PANTHER" id="PTHR12565:SF184">
    <property type="entry name" value="BHLH TRANSCRIPTION FACTOR"/>
    <property type="match status" value="1"/>
</dbReference>
<feature type="compositionally biased region" description="Low complexity" evidence="5">
    <location>
        <begin position="68"/>
        <end position="80"/>
    </location>
</feature>
<dbReference type="GO" id="GO:0046983">
    <property type="term" value="F:protein dimerization activity"/>
    <property type="evidence" value="ECO:0007669"/>
    <property type="project" value="InterPro"/>
</dbReference>
<gene>
    <name evidence="7" type="ORF">CTI12_AA394220</name>
</gene>
<evidence type="ECO:0000256" key="5">
    <source>
        <dbReference type="SAM" id="MobiDB-lite"/>
    </source>
</evidence>
<dbReference type="Gene3D" id="4.10.280.10">
    <property type="entry name" value="Helix-loop-helix DNA-binding domain"/>
    <property type="match status" value="1"/>
</dbReference>
<dbReference type="OrthoDB" id="1609391at2759"/>
<keyword evidence="8" id="KW-1185">Reference proteome</keyword>
<evidence type="ECO:0000256" key="4">
    <source>
        <dbReference type="ARBA" id="ARBA00023242"/>
    </source>
</evidence>
<comment type="subcellular location">
    <subcellularLocation>
        <location evidence="1">Nucleus</location>
    </subcellularLocation>
</comment>
<feature type="domain" description="BHLH" evidence="6">
    <location>
        <begin position="132"/>
        <end position="182"/>
    </location>
</feature>
<accession>A0A2U1MCV9</accession>
<feature type="region of interest" description="Disordered" evidence="5">
    <location>
        <begin position="1"/>
        <end position="43"/>
    </location>
</feature>
<feature type="compositionally biased region" description="Low complexity" evidence="5">
    <location>
        <begin position="20"/>
        <end position="34"/>
    </location>
</feature>
<dbReference type="PROSITE" id="PS50888">
    <property type="entry name" value="BHLH"/>
    <property type="match status" value="1"/>
</dbReference>
<sequence length="291" mass="32326">MGSSENDDSEMGYQYRGEMSSGSMFNNKSSSGSGNLFGPGWDPLENFGTYPLMNQYQSGELVPKMMVNPSASPNSNSNNSSREKRRLNPNMNGDNVSENDEKKLRVDSKGKQVSEGSDRKEDYVHMRAKRGQATNSHSLAERVRREKISERMKLLQDLVPGCNKITGKAVMLDEIINYVQSLQQQVEFLSMKLATVNPEVNIDIDRLVFKDVLHSRGSISNPAFGFSHTLNPSHSYSHGSLPGVPATTAQLHAIHPQPVWDNDLHNLLQMGYDVNPGTNNLGPNGREKMDL</sequence>
<evidence type="ECO:0000259" key="6">
    <source>
        <dbReference type="PROSITE" id="PS50888"/>
    </source>
</evidence>
<reference evidence="7 8" key="1">
    <citation type="journal article" date="2018" name="Mol. Plant">
        <title>The genome of Artemisia annua provides insight into the evolution of Asteraceae family and artemisinin biosynthesis.</title>
        <authorList>
            <person name="Shen Q."/>
            <person name="Zhang L."/>
            <person name="Liao Z."/>
            <person name="Wang S."/>
            <person name="Yan T."/>
            <person name="Shi P."/>
            <person name="Liu M."/>
            <person name="Fu X."/>
            <person name="Pan Q."/>
            <person name="Wang Y."/>
            <person name="Lv Z."/>
            <person name="Lu X."/>
            <person name="Zhang F."/>
            <person name="Jiang W."/>
            <person name="Ma Y."/>
            <person name="Chen M."/>
            <person name="Hao X."/>
            <person name="Li L."/>
            <person name="Tang Y."/>
            <person name="Lv G."/>
            <person name="Zhou Y."/>
            <person name="Sun X."/>
            <person name="Brodelius P.E."/>
            <person name="Rose J.K.C."/>
            <person name="Tang K."/>
        </authorList>
    </citation>
    <scope>NUCLEOTIDE SEQUENCE [LARGE SCALE GENOMIC DNA]</scope>
    <source>
        <strain evidence="8">cv. Huhao1</strain>
        <tissue evidence="7">Leaf</tissue>
    </source>
</reference>
<dbReference type="InterPro" id="IPR036638">
    <property type="entry name" value="HLH_DNA-bd_sf"/>
</dbReference>
<dbReference type="GO" id="GO:0005634">
    <property type="term" value="C:nucleus"/>
    <property type="evidence" value="ECO:0007669"/>
    <property type="project" value="UniProtKB-SubCell"/>
</dbReference>
<keyword evidence="3" id="KW-0804">Transcription</keyword>
<protein>
    <submittedName>
        <fullName evidence="7">Myc-type, basic helix-loop-helix (BHLH) domain-containing protein</fullName>
    </submittedName>
</protein>
<feature type="region of interest" description="Disordered" evidence="5">
    <location>
        <begin position="65"/>
        <end position="123"/>
    </location>
</feature>
<dbReference type="CDD" id="cd18919">
    <property type="entry name" value="bHLH_AtBPE_like"/>
    <property type="match status" value="1"/>
</dbReference>
<feature type="compositionally biased region" description="Basic and acidic residues" evidence="5">
    <location>
        <begin position="99"/>
        <end position="123"/>
    </location>
</feature>
<dbReference type="STRING" id="35608.A0A2U1MCV9"/>
<proteinExistence type="predicted"/>
<dbReference type="SMART" id="SM00353">
    <property type="entry name" value="HLH"/>
    <property type="match status" value="1"/>
</dbReference>
<dbReference type="PANTHER" id="PTHR12565">
    <property type="entry name" value="STEROL REGULATORY ELEMENT-BINDING PROTEIN"/>
    <property type="match status" value="1"/>
</dbReference>
<dbReference type="GO" id="GO:0003700">
    <property type="term" value="F:DNA-binding transcription factor activity"/>
    <property type="evidence" value="ECO:0007669"/>
    <property type="project" value="TreeGrafter"/>
</dbReference>
<evidence type="ECO:0000256" key="3">
    <source>
        <dbReference type="ARBA" id="ARBA00023163"/>
    </source>
</evidence>
<keyword evidence="2" id="KW-0805">Transcription regulation</keyword>
<dbReference type="EMBL" id="PKPP01005721">
    <property type="protein sequence ID" value="PWA59095.1"/>
    <property type="molecule type" value="Genomic_DNA"/>
</dbReference>
<dbReference type="AlphaFoldDB" id="A0A2U1MCV9"/>
<evidence type="ECO:0000256" key="1">
    <source>
        <dbReference type="ARBA" id="ARBA00004123"/>
    </source>
</evidence>
<evidence type="ECO:0000313" key="8">
    <source>
        <dbReference type="Proteomes" id="UP000245207"/>
    </source>
</evidence>
<evidence type="ECO:0000313" key="7">
    <source>
        <dbReference type="EMBL" id="PWA59095.1"/>
    </source>
</evidence>
<dbReference type="SUPFAM" id="SSF47459">
    <property type="entry name" value="HLH, helix-loop-helix DNA-binding domain"/>
    <property type="match status" value="1"/>
</dbReference>
<dbReference type="InterPro" id="IPR024097">
    <property type="entry name" value="bHLH_ZIP_TF"/>
</dbReference>
<comment type="caution">
    <text evidence="7">The sequence shown here is derived from an EMBL/GenBank/DDBJ whole genome shotgun (WGS) entry which is preliminary data.</text>
</comment>
<evidence type="ECO:0000256" key="2">
    <source>
        <dbReference type="ARBA" id="ARBA00023015"/>
    </source>
</evidence>
<organism evidence="7 8">
    <name type="scientific">Artemisia annua</name>
    <name type="common">Sweet wormwood</name>
    <dbReference type="NCBI Taxonomy" id="35608"/>
    <lineage>
        <taxon>Eukaryota</taxon>
        <taxon>Viridiplantae</taxon>
        <taxon>Streptophyta</taxon>
        <taxon>Embryophyta</taxon>
        <taxon>Tracheophyta</taxon>
        <taxon>Spermatophyta</taxon>
        <taxon>Magnoliopsida</taxon>
        <taxon>eudicotyledons</taxon>
        <taxon>Gunneridae</taxon>
        <taxon>Pentapetalae</taxon>
        <taxon>asterids</taxon>
        <taxon>campanulids</taxon>
        <taxon>Asterales</taxon>
        <taxon>Asteraceae</taxon>
        <taxon>Asteroideae</taxon>
        <taxon>Anthemideae</taxon>
        <taxon>Artemisiinae</taxon>
        <taxon>Artemisia</taxon>
    </lineage>
</organism>
<dbReference type="Pfam" id="PF00010">
    <property type="entry name" value="HLH"/>
    <property type="match status" value="1"/>
</dbReference>
<feature type="compositionally biased region" description="Acidic residues" evidence="5">
    <location>
        <begin position="1"/>
        <end position="10"/>
    </location>
</feature>
<dbReference type="FunFam" id="4.10.280.10:FF:000002">
    <property type="entry name" value="Basic helix-loop-helix transcription factor"/>
    <property type="match status" value="1"/>
</dbReference>